<dbReference type="AlphaFoldDB" id="A0A821M0T5"/>
<reference evidence="2" key="1">
    <citation type="submission" date="2021-02" db="EMBL/GenBank/DDBJ databases">
        <authorList>
            <person name="Nowell W R."/>
        </authorList>
    </citation>
    <scope>NUCLEOTIDE SEQUENCE</scope>
</reference>
<proteinExistence type="predicted"/>
<evidence type="ECO:0000313" key="2">
    <source>
        <dbReference type="EMBL" id="CAF4760304.1"/>
    </source>
</evidence>
<name>A0A821M0T5_9BILA</name>
<organism evidence="2 3">
    <name type="scientific">Rotaria magnacalcarata</name>
    <dbReference type="NCBI Taxonomy" id="392030"/>
    <lineage>
        <taxon>Eukaryota</taxon>
        <taxon>Metazoa</taxon>
        <taxon>Spiralia</taxon>
        <taxon>Gnathifera</taxon>
        <taxon>Rotifera</taxon>
        <taxon>Eurotatoria</taxon>
        <taxon>Bdelloidea</taxon>
        <taxon>Philodinida</taxon>
        <taxon>Philodinidae</taxon>
        <taxon>Rotaria</taxon>
    </lineage>
</organism>
<evidence type="ECO:0000256" key="1">
    <source>
        <dbReference type="SAM" id="MobiDB-lite"/>
    </source>
</evidence>
<dbReference type="Proteomes" id="UP000663866">
    <property type="component" value="Unassembled WGS sequence"/>
</dbReference>
<accession>A0A821M0T5</accession>
<feature type="non-terminal residue" evidence="2">
    <location>
        <position position="1"/>
    </location>
</feature>
<comment type="caution">
    <text evidence="2">The sequence shown here is derived from an EMBL/GenBank/DDBJ whole genome shotgun (WGS) entry which is preliminary data.</text>
</comment>
<keyword evidence="3" id="KW-1185">Reference proteome</keyword>
<gene>
    <name evidence="2" type="ORF">OVN521_LOCUS50467</name>
</gene>
<protein>
    <submittedName>
        <fullName evidence="2">Uncharacterized protein</fullName>
    </submittedName>
</protein>
<evidence type="ECO:0000313" key="3">
    <source>
        <dbReference type="Proteomes" id="UP000663866"/>
    </source>
</evidence>
<sequence length="41" mass="4848">MNKDLKDELLRVLISNHKHPEARSTRRRSSTIDFSQLAARR</sequence>
<feature type="region of interest" description="Disordered" evidence="1">
    <location>
        <begin position="19"/>
        <end position="41"/>
    </location>
</feature>
<dbReference type="EMBL" id="CAJOBG010116288">
    <property type="protein sequence ID" value="CAF4760304.1"/>
    <property type="molecule type" value="Genomic_DNA"/>
</dbReference>